<evidence type="ECO:0000256" key="5">
    <source>
        <dbReference type="SAM" id="Phobius"/>
    </source>
</evidence>
<keyword evidence="2 5" id="KW-0812">Transmembrane</keyword>
<accession>A0A9D2AYU0</accession>
<evidence type="ECO:0000256" key="2">
    <source>
        <dbReference type="ARBA" id="ARBA00022692"/>
    </source>
</evidence>
<organism evidence="6 7">
    <name type="scientific">Candidatus Sphingobacterium stercoripullorum</name>
    <dbReference type="NCBI Taxonomy" id="2838759"/>
    <lineage>
        <taxon>Bacteria</taxon>
        <taxon>Pseudomonadati</taxon>
        <taxon>Bacteroidota</taxon>
        <taxon>Sphingobacteriia</taxon>
        <taxon>Sphingobacteriales</taxon>
        <taxon>Sphingobacteriaceae</taxon>
        <taxon>Sphingobacterium</taxon>
    </lineage>
</organism>
<feature type="transmembrane region" description="Helical" evidence="5">
    <location>
        <begin position="45"/>
        <end position="64"/>
    </location>
</feature>
<reference evidence="6" key="2">
    <citation type="submission" date="2021-04" db="EMBL/GenBank/DDBJ databases">
        <authorList>
            <person name="Gilroy R."/>
        </authorList>
    </citation>
    <scope>NUCLEOTIDE SEQUENCE</scope>
    <source>
        <strain evidence="6">1719</strain>
    </source>
</reference>
<sequence length="112" mass="12251">MKEKNTTSVEEGKGLAIVAYITIIGLIVALILNQEKKNPFTAFHVRQSLGIGLLGIAISVVNVIPFLGLIISMFAFIVLFIMWLIGLVSALSGETKPVFLLGKQFQEWFASI</sequence>
<evidence type="ECO:0000256" key="4">
    <source>
        <dbReference type="ARBA" id="ARBA00023136"/>
    </source>
</evidence>
<reference evidence="6" key="1">
    <citation type="journal article" date="2021" name="PeerJ">
        <title>Extensive microbial diversity within the chicken gut microbiome revealed by metagenomics and culture.</title>
        <authorList>
            <person name="Gilroy R."/>
            <person name="Ravi A."/>
            <person name="Getino M."/>
            <person name="Pursley I."/>
            <person name="Horton D.L."/>
            <person name="Alikhan N.F."/>
            <person name="Baker D."/>
            <person name="Gharbi K."/>
            <person name="Hall N."/>
            <person name="Watson M."/>
            <person name="Adriaenssens E.M."/>
            <person name="Foster-Nyarko E."/>
            <person name="Jarju S."/>
            <person name="Secka A."/>
            <person name="Antonio M."/>
            <person name="Oren A."/>
            <person name="Chaudhuri R.R."/>
            <person name="La Ragione R."/>
            <person name="Hildebrand F."/>
            <person name="Pallen M.J."/>
        </authorList>
    </citation>
    <scope>NUCLEOTIDE SEQUENCE</scope>
    <source>
        <strain evidence="6">1719</strain>
    </source>
</reference>
<evidence type="ECO:0008006" key="8">
    <source>
        <dbReference type="Google" id="ProtNLM"/>
    </source>
</evidence>
<dbReference type="Pfam" id="PF09685">
    <property type="entry name" value="MamF_MmsF"/>
    <property type="match status" value="1"/>
</dbReference>
<gene>
    <name evidence="6" type="ORF">H9853_09500</name>
</gene>
<evidence type="ECO:0000256" key="1">
    <source>
        <dbReference type="ARBA" id="ARBA00004141"/>
    </source>
</evidence>
<comment type="subcellular location">
    <subcellularLocation>
        <location evidence="1">Membrane</location>
        <topology evidence="1">Multi-pass membrane protein</topology>
    </subcellularLocation>
</comment>
<evidence type="ECO:0000313" key="6">
    <source>
        <dbReference type="EMBL" id="HIX55252.1"/>
    </source>
</evidence>
<dbReference type="EMBL" id="DXEZ01000262">
    <property type="protein sequence ID" value="HIX55252.1"/>
    <property type="molecule type" value="Genomic_DNA"/>
</dbReference>
<evidence type="ECO:0000256" key="3">
    <source>
        <dbReference type="ARBA" id="ARBA00022989"/>
    </source>
</evidence>
<evidence type="ECO:0000313" key="7">
    <source>
        <dbReference type="Proteomes" id="UP000824156"/>
    </source>
</evidence>
<proteinExistence type="predicted"/>
<feature type="transmembrane region" description="Helical" evidence="5">
    <location>
        <begin position="15"/>
        <end position="33"/>
    </location>
</feature>
<dbReference type="AlphaFoldDB" id="A0A9D2AYU0"/>
<keyword evidence="3 5" id="KW-1133">Transmembrane helix</keyword>
<keyword evidence="4 5" id="KW-0472">Membrane</keyword>
<dbReference type="Proteomes" id="UP000824156">
    <property type="component" value="Unassembled WGS sequence"/>
</dbReference>
<protein>
    <recommendedName>
        <fullName evidence="8">Chloroplast import component protein (Tic20)</fullName>
    </recommendedName>
</protein>
<feature type="transmembrane region" description="Helical" evidence="5">
    <location>
        <begin position="70"/>
        <end position="91"/>
    </location>
</feature>
<dbReference type="InterPro" id="IPR019109">
    <property type="entry name" value="MamF_MmsF"/>
</dbReference>
<comment type="caution">
    <text evidence="6">The sequence shown here is derived from an EMBL/GenBank/DDBJ whole genome shotgun (WGS) entry which is preliminary data.</text>
</comment>
<name>A0A9D2AYU0_9SPHI</name>